<evidence type="ECO:0000313" key="2">
    <source>
        <dbReference type="Proteomes" id="UP000257109"/>
    </source>
</evidence>
<name>A0A371G9T0_MUCPR</name>
<accession>A0A371G9T0</accession>
<feature type="non-terminal residue" evidence="1">
    <location>
        <position position="1"/>
    </location>
</feature>
<dbReference type="Proteomes" id="UP000257109">
    <property type="component" value="Unassembled WGS sequence"/>
</dbReference>
<dbReference type="AlphaFoldDB" id="A0A371G9T0"/>
<sequence>MVAKALMIQSTKAIEVKLIQEKMRVPQNRKRSYHNKIRKDFEFKEGDHVSNFGVFSNQRIEERTCKGKFEVETSPKVLLSAIFGTRRVRLSSSKREPWKHHGLPC</sequence>
<evidence type="ECO:0000313" key="1">
    <source>
        <dbReference type="EMBL" id="RDX87312.1"/>
    </source>
</evidence>
<dbReference type="EMBL" id="QJKJ01006266">
    <property type="protein sequence ID" value="RDX87312.1"/>
    <property type="molecule type" value="Genomic_DNA"/>
</dbReference>
<organism evidence="1 2">
    <name type="scientific">Mucuna pruriens</name>
    <name type="common">Velvet bean</name>
    <name type="synonym">Dolichos pruriens</name>
    <dbReference type="NCBI Taxonomy" id="157652"/>
    <lineage>
        <taxon>Eukaryota</taxon>
        <taxon>Viridiplantae</taxon>
        <taxon>Streptophyta</taxon>
        <taxon>Embryophyta</taxon>
        <taxon>Tracheophyta</taxon>
        <taxon>Spermatophyta</taxon>
        <taxon>Magnoliopsida</taxon>
        <taxon>eudicotyledons</taxon>
        <taxon>Gunneridae</taxon>
        <taxon>Pentapetalae</taxon>
        <taxon>rosids</taxon>
        <taxon>fabids</taxon>
        <taxon>Fabales</taxon>
        <taxon>Fabaceae</taxon>
        <taxon>Papilionoideae</taxon>
        <taxon>50 kb inversion clade</taxon>
        <taxon>NPAAA clade</taxon>
        <taxon>indigoferoid/millettioid clade</taxon>
        <taxon>Phaseoleae</taxon>
        <taxon>Mucuna</taxon>
    </lineage>
</organism>
<proteinExistence type="predicted"/>
<gene>
    <name evidence="1" type="ORF">CR513_31235</name>
</gene>
<protein>
    <submittedName>
        <fullName evidence="1">Uncharacterized protein</fullName>
    </submittedName>
</protein>
<reference evidence="1" key="1">
    <citation type="submission" date="2018-05" db="EMBL/GenBank/DDBJ databases">
        <title>Draft genome of Mucuna pruriens seed.</title>
        <authorList>
            <person name="Nnadi N.E."/>
            <person name="Vos R."/>
            <person name="Hasami M.H."/>
            <person name="Devisetty U.K."/>
            <person name="Aguiy J.C."/>
        </authorList>
    </citation>
    <scope>NUCLEOTIDE SEQUENCE [LARGE SCALE GENOMIC DNA]</scope>
    <source>
        <strain evidence="1">JCA_2017</strain>
    </source>
</reference>
<comment type="caution">
    <text evidence="1">The sequence shown here is derived from an EMBL/GenBank/DDBJ whole genome shotgun (WGS) entry which is preliminary data.</text>
</comment>
<keyword evidence="2" id="KW-1185">Reference proteome</keyword>